<sequence length="158" mass="17137">MPFLWGRRFGVPSSISGPFVNAMLLLGAAGLGGYSLARLAGNPVRIHMDENGVWKWMSRVEYEHWLLSVAANKARARPSDERALLDLEVRRMQLRAEIAKAEGKAGIAMDDLAVRPEDLRATADAATCGDSDSEGPGDDEAEWEQAAARSADIAETRA</sequence>
<evidence type="ECO:0000256" key="2">
    <source>
        <dbReference type="SAM" id="Phobius"/>
    </source>
</evidence>
<feature type="transmembrane region" description="Helical" evidence="2">
    <location>
        <begin position="20"/>
        <end position="40"/>
    </location>
</feature>
<feature type="region of interest" description="Disordered" evidence="1">
    <location>
        <begin position="123"/>
        <end position="158"/>
    </location>
</feature>
<feature type="compositionally biased region" description="Acidic residues" evidence="1">
    <location>
        <begin position="131"/>
        <end position="143"/>
    </location>
</feature>
<dbReference type="AlphaFoldDB" id="A0A5A8CAR6"/>
<comment type="caution">
    <text evidence="3">The sequence shown here is derived from an EMBL/GenBank/DDBJ whole genome shotgun (WGS) entry which is preliminary data.</text>
</comment>
<dbReference type="EMBL" id="VLTN01000036">
    <property type="protein sequence ID" value="KAA0150213.1"/>
    <property type="molecule type" value="Genomic_DNA"/>
</dbReference>
<evidence type="ECO:0000313" key="4">
    <source>
        <dbReference type="Proteomes" id="UP000323011"/>
    </source>
</evidence>
<keyword evidence="2" id="KW-0472">Membrane</keyword>
<organism evidence="3 4">
    <name type="scientific">Cafeteria roenbergensis</name>
    <name type="common">Marine flagellate</name>
    <dbReference type="NCBI Taxonomy" id="33653"/>
    <lineage>
        <taxon>Eukaryota</taxon>
        <taxon>Sar</taxon>
        <taxon>Stramenopiles</taxon>
        <taxon>Bigyra</taxon>
        <taxon>Opalozoa</taxon>
        <taxon>Bicosoecida</taxon>
        <taxon>Cafeteriaceae</taxon>
        <taxon>Cafeteria</taxon>
    </lineage>
</organism>
<evidence type="ECO:0000313" key="3">
    <source>
        <dbReference type="EMBL" id="KAA0150213.1"/>
    </source>
</evidence>
<proteinExistence type="predicted"/>
<keyword evidence="4" id="KW-1185">Reference proteome</keyword>
<reference evidence="3 4" key="1">
    <citation type="submission" date="2019-07" db="EMBL/GenBank/DDBJ databases">
        <title>Genomes of Cafeteria roenbergensis.</title>
        <authorList>
            <person name="Fischer M.G."/>
            <person name="Hackl T."/>
            <person name="Roman M."/>
        </authorList>
    </citation>
    <scope>NUCLEOTIDE SEQUENCE [LARGE SCALE GENOMIC DNA]</scope>
    <source>
        <strain evidence="3 4">BVI</strain>
    </source>
</reference>
<gene>
    <name evidence="3" type="ORF">FNF29_05453</name>
</gene>
<dbReference type="Proteomes" id="UP000323011">
    <property type="component" value="Unassembled WGS sequence"/>
</dbReference>
<keyword evidence="2" id="KW-0812">Transmembrane</keyword>
<keyword evidence="2" id="KW-1133">Transmembrane helix</keyword>
<protein>
    <submittedName>
        <fullName evidence="3">Uncharacterized protein</fullName>
    </submittedName>
</protein>
<evidence type="ECO:0000256" key="1">
    <source>
        <dbReference type="SAM" id="MobiDB-lite"/>
    </source>
</evidence>
<name>A0A5A8CAR6_CAFRO</name>
<accession>A0A5A8CAR6</accession>